<dbReference type="PANTHER" id="PTHR47043">
    <property type="entry name" value="UDP-N-ACETYLGLUCOSAMINE TRANSFERASE SUBUNIT ALG13"/>
    <property type="match status" value="1"/>
</dbReference>
<protein>
    <recommendedName>
        <fullName evidence="3 7">UDP-N-acetylglucosamine transferase subunit ALG13</fullName>
        <ecNumber evidence="2 7">2.4.1.141</ecNumber>
    </recommendedName>
    <alternativeName>
        <fullName evidence="5 7">Asparagine-linked glycosylation protein 13</fullName>
    </alternativeName>
</protein>
<dbReference type="PANTHER" id="PTHR47043:SF1">
    <property type="entry name" value="UDP-N-ACETYLGLUCOSAMINE TRANSFERASE SUBUNIT ALG13"/>
    <property type="match status" value="1"/>
</dbReference>
<dbReference type="GO" id="GO:0043541">
    <property type="term" value="C:UDP-N-acetylglucosamine transferase complex"/>
    <property type="evidence" value="ECO:0007669"/>
    <property type="project" value="TreeGrafter"/>
</dbReference>
<feature type="non-terminal residue" evidence="10">
    <location>
        <position position="262"/>
    </location>
</feature>
<name>A0A173GNH1_9HYPO</name>
<evidence type="ECO:0000256" key="7">
    <source>
        <dbReference type="RuleBase" id="RU362128"/>
    </source>
</evidence>
<evidence type="ECO:0000313" key="10">
    <source>
        <dbReference type="EMBL" id="ANH56596.1"/>
    </source>
</evidence>
<evidence type="ECO:0000256" key="5">
    <source>
        <dbReference type="ARBA" id="ARBA00032061"/>
    </source>
</evidence>
<comment type="similarity">
    <text evidence="7">Belongs to the glycosyltransferase 28 family.</text>
</comment>
<gene>
    <name evidence="7" type="primary">ALG13</name>
</gene>
<dbReference type="Gene3D" id="3.40.50.2000">
    <property type="entry name" value="Glycogen Phosphorylase B"/>
    <property type="match status" value="1"/>
</dbReference>
<evidence type="ECO:0000256" key="4">
    <source>
        <dbReference type="ARBA" id="ARBA00024804"/>
    </source>
</evidence>
<dbReference type="EC" id="2.4.1.141" evidence="2 7"/>
<evidence type="ECO:0000256" key="1">
    <source>
        <dbReference type="ARBA" id="ARBA00011198"/>
    </source>
</evidence>
<dbReference type="InterPro" id="IPR052474">
    <property type="entry name" value="UDP-GlcNAc_transferase"/>
</dbReference>
<evidence type="ECO:0000256" key="3">
    <source>
        <dbReference type="ARBA" id="ARBA00017468"/>
    </source>
</evidence>
<comment type="function">
    <text evidence="4 7">Involved in protein N-glycosylation. Essential for the second step of the dolichol-linked oligosaccharide pathway.</text>
</comment>
<feature type="compositionally biased region" description="Polar residues" evidence="8">
    <location>
        <begin position="198"/>
        <end position="210"/>
    </location>
</feature>
<sequence>MSPPPSDMNKFCLVTVGATVGFRALTEQVVDPTFWAFLQAQGFTALHVQCGPDAAWASERLSRLKDQVPDGLHVDVFDARKNLLKEEMMLCQARPGQRAQGMVISHAGTGTILDAWRVGVPLVVVPNTSLLDDHQTELAEHLAKQCYATKASARWADAQTTPISPSSFLFPLLFFYSAFSADSGHAPQSNRSPRSDPQGGSSVGGESNDSLAGAQRPAQGRCFLVHLGHQSGGGSEEGGGFENGAWLGTYVTATVRVATLSF</sequence>
<feature type="region of interest" description="Disordered" evidence="8">
    <location>
        <begin position="185"/>
        <end position="213"/>
    </location>
</feature>
<reference evidence="10" key="1">
    <citation type="journal article" date="2016" name="BMC Genomics">
        <title>Genome sequence and comparative analysis of clavicipitaceous insect-pathogenic fungus Aschersonia badia with Metarhizium spp.</title>
        <authorList>
            <person name="Agrawal Y."/>
            <person name="Narwani T."/>
            <person name="Subramanian S."/>
        </authorList>
    </citation>
    <scope>NUCLEOTIDE SEQUENCE</scope>
    <source>
        <strain evidence="10">MTCC 10142</strain>
    </source>
</reference>
<feature type="domain" description="Glycosyl transferase family 28 C-terminal" evidence="9">
    <location>
        <begin position="12"/>
        <end position="149"/>
    </location>
</feature>
<evidence type="ECO:0000259" key="9">
    <source>
        <dbReference type="Pfam" id="PF04101"/>
    </source>
</evidence>
<comment type="subunit">
    <text evidence="1 7">Heterodimer with ALG14 to form a functional enzyme.</text>
</comment>
<dbReference type="EMBL" id="KU202686">
    <property type="protein sequence ID" value="ANH56596.1"/>
    <property type="molecule type" value="Genomic_DNA"/>
</dbReference>
<accession>A0A173GNH1</accession>
<dbReference type="GO" id="GO:0004577">
    <property type="term" value="F:N-acetylglucosaminyldiphosphodolichol N-acetylglucosaminyltransferase activity"/>
    <property type="evidence" value="ECO:0007669"/>
    <property type="project" value="UniProtKB-EC"/>
</dbReference>
<evidence type="ECO:0000256" key="6">
    <source>
        <dbReference type="ARBA" id="ARBA00048184"/>
    </source>
</evidence>
<dbReference type="GO" id="GO:0006488">
    <property type="term" value="P:dolichol-linked oligosaccharide biosynthetic process"/>
    <property type="evidence" value="ECO:0007669"/>
    <property type="project" value="TreeGrafter"/>
</dbReference>
<evidence type="ECO:0000256" key="8">
    <source>
        <dbReference type="SAM" id="MobiDB-lite"/>
    </source>
</evidence>
<keyword evidence="7" id="KW-0328">Glycosyltransferase</keyword>
<evidence type="ECO:0000256" key="2">
    <source>
        <dbReference type="ARBA" id="ARBA00012614"/>
    </source>
</evidence>
<dbReference type="Pfam" id="PF04101">
    <property type="entry name" value="Glyco_tran_28_C"/>
    <property type="match status" value="1"/>
</dbReference>
<organism evidence="10">
    <name type="scientific">Hypocrella siamensis</name>
    <dbReference type="NCBI Taxonomy" id="696354"/>
    <lineage>
        <taxon>Eukaryota</taxon>
        <taxon>Fungi</taxon>
        <taxon>Dikarya</taxon>
        <taxon>Ascomycota</taxon>
        <taxon>Pezizomycotina</taxon>
        <taxon>Sordariomycetes</taxon>
        <taxon>Hypocreomycetidae</taxon>
        <taxon>Hypocreales</taxon>
        <taxon>Clavicipitaceae</taxon>
        <taxon>Hypocrella</taxon>
    </lineage>
</organism>
<dbReference type="SUPFAM" id="SSF53756">
    <property type="entry name" value="UDP-Glycosyltransferase/glycogen phosphorylase"/>
    <property type="match status" value="1"/>
</dbReference>
<proteinExistence type="inferred from homology"/>
<dbReference type="InterPro" id="IPR007235">
    <property type="entry name" value="Glyco_trans_28_C"/>
</dbReference>
<keyword evidence="7" id="KW-0256">Endoplasmic reticulum</keyword>
<comment type="subcellular location">
    <subcellularLocation>
        <location evidence="7">Endoplasmic reticulum</location>
    </subcellularLocation>
</comment>
<keyword evidence="7" id="KW-0808">Transferase</keyword>
<dbReference type="AlphaFoldDB" id="A0A173GNH1"/>
<comment type="catalytic activity">
    <reaction evidence="6">
        <text>an N-acetyl-alpha-D-glucosaminyl-diphospho-di-trans,poly-cis-dolichol + UDP-N-acetyl-alpha-D-glucosamine = an N,N'-diacetylchitobiosyl-diphospho-di-trans,poly-cis-dolichol + UDP + H(+)</text>
        <dbReference type="Rhea" id="RHEA:23380"/>
        <dbReference type="Rhea" id="RHEA-COMP:19507"/>
        <dbReference type="Rhea" id="RHEA-COMP:19510"/>
        <dbReference type="ChEBI" id="CHEBI:15378"/>
        <dbReference type="ChEBI" id="CHEBI:57269"/>
        <dbReference type="ChEBI" id="CHEBI:57705"/>
        <dbReference type="ChEBI" id="CHEBI:58223"/>
        <dbReference type="ChEBI" id="CHEBI:58427"/>
        <dbReference type="EC" id="2.4.1.141"/>
    </reaction>
</comment>